<comment type="caution">
    <text evidence="3">The sequence shown here is derived from an EMBL/GenBank/DDBJ whole genome shotgun (WGS) entry which is preliminary data.</text>
</comment>
<gene>
    <name evidence="3" type="ORF">GCM10010393_57390</name>
</gene>
<evidence type="ECO:0000313" key="4">
    <source>
        <dbReference type="Proteomes" id="UP001499942"/>
    </source>
</evidence>
<dbReference type="RefSeq" id="WP_344366612.1">
    <property type="nucleotide sequence ID" value="NZ_BAAASR010000049.1"/>
</dbReference>
<evidence type="ECO:0000256" key="1">
    <source>
        <dbReference type="SAM" id="MobiDB-lite"/>
    </source>
</evidence>
<dbReference type="EMBL" id="BAAASR010000049">
    <property type="protein sequence ID" value="GAA2517056.1"/>
    <property type="molecule type" value="Genomic_DNA"/>
</dbReference>
<feature type="transmembrane region" description="Helical" evidence="2">
    <location>
        <begin position="54"/>
        <end position="74"/>
    </location>
</feature>
<sequence length="223" mass="23998">MIGAAVFAGAFAVAFLAFALLVDPRKLWWRFRARHFDNPEAHEPSAASFMWRRVALVVLGVYLGWQAIGMLRLAGVFETGPDRAEVLERVEHAALNLETEAGEGRYKWPGGGEGAWDEFIDPMLRGPERVDPVASLVDHEESGGAWGPGTSRQDGSVPEPGTGSDTGSGAGSGTKGSFVERYDIDGICLTVTATPLPGQSEREYALDNLRYGVTTDVVDSPCE</sequence>
<evidence type="ECO:0000256" key="2">
    <source>
        <dbReference type="SAM" id="Phobius"/>
    </source>
</evidence>
<keyword evidence="4" id="KW-1185">Reference proteome</keyword>
<protein>
    <submittedName>
        <fullName evidence="3">Uncharacterized protein</fullName>
    </submittedName>
</protein>
<reference evidence="3 4" key="1">
    <citation type="journal article" date="2019" name="Int. J. Syst. Evol. Microbiol.">
        <title>The Global Catalogue of Microorganisms (GCM) 10K type strain sequencing project: providing services to taxonomists for standard genome sequencing and annotation.</title>
        <authorList>
            <consortium name="The Broad Institute Genomics Platform"/>
            <consortium name="The Broad Institute Genome Sequencing Center for Infectious Disease"/>
            <person name="Wu L."/>
            <person name="Ma J."/>
        </authorList>
    </citation>
    <scope>NUCLEOTIDE SEQUENCE [LARGE SCALE GENOMIC DNA]</scope>
    <source>
        <strain evidence="3 4">JCM 5062</strain>
    </source>
</reference>
<feature type="compositionally biased region" description="Gly residues" evidence="1">
    <location>
        <begin position="164"/>
        <end position="174"/>
    </location>
</feature>
<keyword evidence="2" id="KW-1133">Transmembrane helix</keyword>
<organism evidence="3 4">
    <name type="scientific">Streptomyces gobitricini</name>
    <dbReference type="NCBI Taxonomy" id="68211"/>
    <lineage>
        <taxon>Bacteria</taxon>
        <taxon>Bacillati</taxon>
        <taxon>Actinomycetota</taxon>
        <taxon>Actinomycetes</taxon>
        <taxon>Kitasatosporales</taxon>
        <taxon>Streptomycetaceae</taxon>
        <taxon>Streptomyces</taxon>
    </lineage>
</organism>
<evidence type="ECO:0000313" key="3">
    <source>
        <dbReference type="EMBL" id="GAA2517056.1"/>
    </source>
</evidence>
<feature type="region of interest" description="Disordered" evidence="1">
    <location>
        <begin position="137"/>
        <end position="176"/>
    </location>
</feature>
<keyword evidence="2" id="KW-0812">Transmembrane</keyword>
<dbReference type="Proteomes" id="UP001499942">
    <property type="component" value="Unassembled WGS sequence"/>
</dbReference>
<accession>A0ABN3NAD9</accession>
<proteinExistence type="predicted"/>
<keyword evidence="2" id="KW-0472">Membrane</keyword>
<name>A0ABN3NAD9_9ACTN</name>